<evidence type="ECO:0000313" key="4">
    <source>
        <dbReference type="Proteomes" id="UP000663843"/>
    </source>
</evidence>
<proteinExistence type="predicted"/>
<feature type="compositionally biased region" description="Basic and acidic residues" evidence="1">
    <location>
        <begin position="932"/>
        <end position="943"/>
    </location>
</feature>
<feature type="transmembrane region" description="Helical" evidence="2">
    <location>
        <begin position="801"/>
        <end position="823"/>
    </location>
</feature>
<keyword evidence="2" id="KW-0472">Membrane</keyword>
<reference evidence="3" key="1">
    <citation type="submission" date="2021-01" db="EMBL/GenBank/DDBJ databases">
        <authorList>
            <person name="Kaushik A."/>
        </authorList>
    </citation>
    <scope>NUCLEOTIDE SEQUENCE</scope>
    <source>
        <strain evidence="3">AG2-2IIIB</strain>
    </source>
</reference>
<dbReference type="PANTHER" id="PTHR33973:SF4">
    <property type="entry name" value="OS07G0153300 PROTEIN"/>
    <property type="match status" value="1"/>
</dbReference>
<sequence>MTLLWDIGVTTLCIASSAYLYLLRHQRNASFISTESPLSGYILTNQVVHARLLPVESKHAFSYQTMSLLLSVSALENKTLNCGWRGVIFGYPGIWGRMAGLRPQTYLRDQIGPDAVVTASIRQKLAELLRPSNMKLGEVWMMTMPSFLGFEGINPLTVYFCYEKAKADVWGIVLEVHNTFGERHAYILQVGKGEDGEDKKSQGYDHQWTFARQFHVSPFNDRSGHYVCSVIMPSHSPPSTFVRPWGPTTAPRPVIRLHLLTAPPSPQIKLVALLRPTLSEPLTALNLLAALVLPPRSSRKPCSPHLLSAIPEPSPAPWSALPLGAALLLTSLRIVYQAGLLHYQRGLAVFARPEPVAGAGREWVEQALGGVWNDIEPSNKEEFSIGGSIGWQSESPTERWARIRFEEKIATAAKKLGITVRIASTNPLVPIILLGSQEIHARTLVLCYRSPRTWTAILVAPTAAHALEFGSRTEHWFSVSDDDLFSELWDGCLSPNESGQIAKIVRLIRTHLAFLPKSTKTTIDLPQLYHSHPLDSPPSLPLLAHVCLLYITFHAERLVFGITRARFVQGDAPWRIWERMGRRARVGAGGLGSISYFSPSFVGLEARDMPDGANTEKMLFIVVILLWMTGAMAWTIPNIDLPTYTYQCMPMELNWYDGSPPYSVWFRRGIGDGAGVVGGLGAWFNLTGTNYLVPCVAPAGSRLELVLQDGTGWISISRGNFVVLPSSNASCLNETFDAASLSQSQGALSTQLQLFQSSVISAISVSATASAATIIVGTASATPTTTGTESSNSERKSPGRIIGPILGSLLAVILCIMIGICLVRRRRQQKPNAHIPLESTTSFDLLDGERLDLITRSGIDTREVDPTRIMPSVIHPTSTETNINAAADVPRARLQLHDGTVAGWPSTVKNRESAVPPLPEAAEQAPPTPTTQEHDQRTLEQRAEQLSAPELERLAALVARRLERVRGAPPQYQATEGIGV</sequence>
<accession>A0A8H3A655</accession>
<gene>
    <name evidence="3" type="ORF">RDB_LOCUS41818</name>
</gene>
<organism evidence="3 4">
    <name type="scientific">Rhizoctonia solani</name>
    <dbReference type="NCBI Taxonomy" id="456999"/>
    <lineage>
        <taxon>Eukaryota</taxon>
        <taxon>Fungi</taxon>
        <taxon>Dikarya</taxon>
        <taxon>Basidiomycota</taxon>
        <taxon>Agaricomycotina</taxon>
        <taxon>Agaricomycetes</taxon>
        <taxon>Cantharellales</taxon>
        <taxon>Ceratobasidiaceae</taxon>
        <taxon>Rhizoctonia</taxon>
    </lineage>
</organism>
<feature type="region of interest" description="Disordered" evidence="1">
    <location>
        <begin position="902"/>
        <end position="947"/>
    </location>
</feature>
<dbReference type="AlphaFoldDB" id="A0A8H3A655"/>
<comment type="caution">
    <text evidence="3">The sequence shown here is derived from an EMBL/GenBank/DDBJ whole genome shotgun (WGS) entry which is preliminary data.</text>
</comment>
<evidence type="ECO:0000256" key="1">
    <source>
        <dbReference type="SAM" id="MobiDB-lite"/>
    </source>
</evidence>
<dbReference type="InterPro" id="IPR010775">
    <property type="entry name" value="DUF1365"/>
</dbReference>
<dbReference type="Pfam" id="PF07103">
    <property type="entry name" value="DUF1365"/>
    <property type="match status" value="1"/>
</dbReference>
<feature type="transmembrane region" description="Helical" evidence="2">
    <location>
        <begin position="584"/>
        <end position="606"/>
    </location>
</feature>
<feature type="transmembrane region" description="Helical" evidence="2">
    <location>
        <begin position="759"/>
        <end position="781"/>
    </location>
</feature>
<dbReference type="PANTHER" id="PTHR33973">
    <property type="entry name" value="OS07G0153300 PROTEIN"/>
    <property type="match status" value="1"/>
</dbReference>
<feature type="transmembrane region" description="Helical" evidence="2">
    <location>
        <begin position="618"/>
        <end position="636"/>
    </location>
</feature>
<evidence type="ECO:0000256" key="2">
    <source>
        <dbReference type="SAM" id="Phobius"/>
    </source>
</evidence>
<evidence type="ECO:0000313" key="3">
    <source>
        <dbReference type="EMBL" id="CAE6408416.1"/>
    </source>
</evidence>
<keyword evidence="2" id="KW-1133">Transmembrane helix</keyword>
<dbReference type="Proteomes" id="UP000663843">
    <property type="component" value="Unassembled WGS sequence"/>
</dbReference>
<keyword evidence="2" id="KW-0812">Transmembrane</keyword>
<name>A0A8H3A655_9AGAM</name>
<dbReference type="EMBL" id="CAJMWT010001547">
    <property type="protein sequence ID" value="CAE6408416.1"/>
    <property type="molecule type" value="Genomic_DNA"/>
</dbReference>
<protein>
    <submittedName>
        <fullName evidence="3">Uncharacterized protein</fullName>
    </submittedName>
</protein>